<evidence type="ECO:0000313" key="2">
    <source>
        <dbReference type="EMBL" id="GAA4494835.1"/>
    </source>
</evidence>
<evidence type="ECO:0000313" key="3">
    <source>
        <dbReference type="Proteomes" id="UP001501321"/>
    </source>
</evidence>
<dbReference type="InterPro" id="IPR013096">
    <property type="entry name" value="Cupin_2"/>
</dbReference>
<dbReference type="Gene3D" id="2.60.120.10">
    <property type="entry name" value="Jelly Rolls"/>
    <property type="match status" value="1"/>
</dbReference>
<dbReference type="InterPro" id="IPR011051">
    <property type="entry name" value="RmlC_Cupin_sf"/>
</dbReference>
<accession>A0ABP8PYX2</accession>
<protein>
    <recommendedName>
        <fullName evidence="1">Cupin type-2 domain-containing protein</fullName>
    </recommendedName>
</protein>
<proteinExistence type="predicted"/>
<comment type="caution">
    <text evidence="2">The sequence shown here is derived from an EMBL/GenBank/DDBJ whole genome shotgun (WGS) entry which is preliminary data.</text>
</comment>
<organism evidence="2 3">
    <name type="scientific">Pseudaeromonas paramecii</name>
    <dbReference type="NCBI Taxonomy" id="2138166"/>
    <lineage>
        <taxon>Bacteria</taxon>
        <taxon>Pseudomonadati</taxon>
        <taxon>Pseudomonadota</taxon>
        <taxon>Gammaproteobacteria</taxon>
        <taxon>Aeromonadales</taxon>
        <taxon>Aeromonadaceae</taxon>
        <taxon>Pseudaeromonas</taxon>
    </lineage>
</organism>
<dbReference type="Pfam" id="PF07883">
    <property type="entry name" value="Cupin_2"/>
    <property type="match status" value="1"/>
</dbReference>
<dbReference type="SUPFAM" id="SSF51182">
    <property type="entry name" value="RmlC-like cupins"/>
    <property type="match status" value="1"/>
</dbReference>
<dbReference type="Proteomes" id="UP001501321">
    <property type="component" value="Unassembled WGS sequence"/>
</dbReference>
<feature type="domain" description="Cupin type-2" evidence="1">
    <location>
        <begin position="86"/>
        <end position="156"/>
    </location>
</feature>
<sequence length="162" mass="17398">MCPEPDIHWLDAAAFHDRPRPTGEVGPVTRAQDLPHVCYRPAHGNPAADGWQQGQGENPCIWVACEQGLAAEGRLRSALDGVIDSRLPPGASIGWHRHTDSEEIYYLLEGSLTVSVQEADGQLASFRLLPGDRHLLSPGMAHAALAGDEGARFIAVLARVPA</sequence>
<dbReference type="InterPro" id="IPR014710">
    <property type="entry name" value="RmlC-like_jellyroll"/>
</dbReference>
<keyword evidence="3" id="KW-1185">Reference proteome</keyword>
<name>A0ABP8PYX2_9GAMM</name>
<dbReference type="EMBL" id="BAABFC010000003">
    <property type="protein sequence ID" value="GAA4494835.1"/>
    <property type="molecule type" value="Genomic_DNA"/>
</dbReference>
<evidence type="ECO:0000259" key="1">
    <source>
        <dbReference type="Pfam" id="PF07883"/>
    </source>
</evidence>
<gene>
    <name evidence="2" type="ORF">GCM10023095_07100</name>
</gene>
<reference evidence="3" key="1">
    <citation type="journal article" date="2019" name="Int. J. Syst. Evol. Microbiol.">
        <title>The Global Catalogue of Microorganisms (GCM) 10K type strain sequencing project: providing services to taxonomists for standard genome sequencing and annotation.</title>
        <authorList>
            <consortium name="The Broad Institute Genomics Platform"/>
            <consortium name="The Broad Institute Genome Sequencing Center for Infectious Disease"/>
            <person name="Wu L."/>
            <person name="Ma J."/>
        </authorList>
    </citation>
    <scope>NUCLEOTIDE SEQUENCE [LARGE SCALE GENOMIC DNA]</scope>
    <source>
        <strain evidence="3">JCM 32226</strain>
    </source>
</reference>